<reference evidence="1 2" key="1">
    <citation type="submission" date="2024-02" db="EMBL/GenBank/DDBJ databases">
        <title>A draft genome for the cacao thread blight pathogen Marasmius crinis-equi.</title>
        <authorList>
            <person name="Cohen S.P."/>
            <person name="Baruah I.K."/>
            <person name="Amoako-Attah I."/>
            <person name="Bukari Y."/>
            <person name="Meinhardt L.W."/>
            <person name="Bailey B.A."/>
        </authorList>
    </citation>
    <scope>NUCLEOTIDE SEQUENCE [LARGE SCALE GENOMIC DNA]</scope>
    <source>
        <strain evidence="1 2">GH-76</strain>
    </source>
</reference>
<keyword evidence="2" id="KW-1185">Reference proteome</keyword>
<evidence type="ECO:0008006" key="3">
    <source>
        <dbReference type="Google" id="ProtNLM"/>
    </source>
</evidence>
<name>A0ABR3G2X5_9AGAR</name>
<proteinExistence type="predicted"/>
<evidence type="ECO:0000313" key="2">
    <source>
        <dbReference type="Proteomes" id="UP001465976"/>
    </source>
</evidence>
<organism evidence="1 2">
    <name type="scientific">Marasmius crinis-equi</name>
    <dbReference type="NCBI Taxonomy" id="585013"/>
    <lineage>
        <taxon>Eukaryota</taxon>
        <taxon>Fungi</taxon>
        <taxon>Dikarya</taxon>
        <taxon>Basidiomycota</taxon>
        <taxon>Agaricomycotina</taxon>
        <taxon>Agaricomycetes</taxon>
        <taxon>Agaricomycetidae</taxon>
        <taxon>Agaricales</taxon>
        <taxon>Marasmiineae</taxon>
        <taxon>Marasmiaceae</taxon>
        <taxon>Marasmius</taxon>
    </lineage>
</organism>
<gene>
    <name evidence="1" type="ORF">V5O48_000187</name>
</gene>
<dbReference type="EMBL" id="JBAHYK010000003">
    <property type="protein sequence ID" value="KAL0581819.1"/>
    <property type="molecule type" value="Genomic_DNA"/>
</dbReference>
<evidence type="ECO:0000313" key="1">
    <source>
        <dbReference type="EMBL" id="KAL0581819.1"/>
    </source>
</evidence>
<protein>
    <recommendedName>
        <fullName evidence="3">F-box domain-containing protein</fullName>
    </recommendedName>
</protein>
<sequence length="446" mass="51088">MLTRPTEQTLSMVCSQWRRIALRTPEIWSLIPPSCSSSKQSTMISAYIERSRDRPVDLYLNLSSEISSAPLLFLLTRHSLRWRSISVCCNSLDSQNIFTSTGLVPILSQTTRLEHFSLLTLEELDPDDADRLHVTVLKTPRVLSPKPISISALRLQDQGSMLFPYSIDRVTTLHVEQYLKDQIRPVPYLGELSSSLVNLSIHGCFEFNPAGSLSMPQLVSLRYCGGRELGGLLSCLHAPLLESFVLKNLRDNHIREFLDRVSDLTAWNDYKFPALYHLTLDHTTLSKRTMSRLFIEFNSVTQFDYINSEAEDVLGLLSGDGMEAELPLPYLETLSIHYFRLDSGTEPHIALSHLLTSRTLKANRPLTKLRVHSNVPLPAKFWSVELMRWSELCPWPREREYPDLHDPFMALSQPPLPVMIQNDWIPILAGSKRKKDKTSRKIYDWR</sequence>
<dbReference type="Proteomes" id="UP001465976">
    <property type="component" value="Unassembled WGS sequence"/>
</dbReference>
<comment type="caution">
    <text evidence="1">The sequence shown here is derived from an EMBL/GenBank/DDBJ whole genome shotgun (WGS) entry which is preliminary data.</text>
</comment>
<accession>A0ABR3G2X5</accession>